<feature type="region of interest" description="Disordered" evidence="1">
    <location>
        <begin position="269"/>
        <end position="290"/>
    </location>
</feature>
<name>A0A2J6Q150_9HELO</name>
<dbReference type="Proteomes" id="UP000235672">
    <property type="component" value="Unassembled WGS sequence"/>
</dbReference>
<organism evidence="2 3">
    <name type="scientific">Hyaloscypha hepaticicola</name>
    <dbReference type="NCBI Taxonomy" id="2082293"/>
    <lineage>
        <taxon>Eukaryota</taxon>
        <taxon>Fungi</taxon>
        <taxon>Dikarya</taxon>
        <taxon>Ascomycota</taxon>
        <taxon>Pezizomycotina</taxon>
        <taxon>Leotiomycetes</taxon>
        <taxon>Helotiales</taxon>
        <taxon>Hyaloscyphaceae</taxon>
        <taxon>Hyaloscypha</taxon>
    </lineage>
</organism>
<dbReference type="STRING" id="1745343.A0A2J6Q150"/>
<feature type="compositionally biased region" description="Low complexity" evidence="1">
    <location>
        <begin position="269"/>
        <end position="283"/>
    </location>
</feature>
<protein>
    <submittedName>
        <fullName evidence="2">Uncharacterized protein</fullName>
    </submittedName>
</protein>
<evidence type="ECO:0000313" key="2">
    <source>
        <dbReference type="EMBL" id="PMD20010.1"/>
    </source>
</evidence>
<feature type="compositionally biased region" description="Polar residues" evidence="1">
    <location>
        <begin position="1"/>
        <end position="14"/>
    </location>
</feature>
<evidence type="ECO:0000313" key="3">
    <source>
        <dbReference type="Proteomes" id="UP000235672"/>
    </source>
</evidence>
<dbReference type="OrthoDB" id="5587021at2759"/>
<evidence type="ECO:0000256" key="1">
    <source>
        <dbReference type="SAM" id="MobiDB-lite"/>
    </source>
</evidence>
<feature type="compositionally biased region" description="Low complexity" evidence="1">
    <location>
        <begin position="31"/>
        <end position="67"/>
    </location>
</feature>
<gene>
    <name evidence="2" type="ORF">NA56DRAFT_574858</name>
</gene>
<reference evidence="2 3" key="1">
    <citation type="submission" date="2016-05" db="EMBL/GenBank/DDBJ databases">
        <title>A degradative enzymes factory behind the ericoid mycorrhizal symbiosis.</title>
        <authorList>
            <consortium name="DOE Joint Genome Institute"/>
            <person name="Martino E."/>
            <person name="Morin E."/>
            <person name="Grelet G."/>
            <person name="Kuo A."/>
            <person name="Kohler A."/>
            <person name="Daghino S."/>
            <person name="Barry K."/>
            <person name="Choi C."/>
            <person name="Cichocki N."/>
            <person name="Clum A."/>
            <person name="Copeland A."/>
            <person name="Hainaut M."/>
            <person name="Haridas S."/>
            <person name="Labutti K."/>
            <person name="Lindquist E."/>
            <person name="Lipzen A."/>
            <person name="Khouja H.-R."/>
            <person name="Murat C."/>
            <person name="Ohm R."/>
            <person name="Olson A."/>
            <person name="Spatafora J."/>
            <person name="Veneault-Fourrey C."/>
            <person name="Henrissat B."/>
            <person name="Grigoriev I."/>
            <person name="Martin F."/>
            <person name="Perotto S."/>
        </authorList>
    </citation>
    <scope>NUCLEOTIDE SEQUENCE [LARGE SCALE GENOMIC DNA]</scope>
    <source>
        <strain evidence="2 3">UAMH 7357</strain>
    </source>
</reference>
<feature type="region of interest" description="Disordered" evidence="1">
    <location>
        <begin position="1"/>
        <end position="72"/>
    </location>
</feature>
<dbReference type="AlphaFoldDB" id="A0A2J6Q150"/>
<accession>A0A2J6Q150</accession>
<dbReference type="EMBL" id="KZ613487">
    <property type="protein sequence ID" value="PMD20010.1"/>
    <property type="molecule type" value="Genomic_DNA"/>
</dbReference>
<sequence>MSISPVIAQSTSSRVLPPATSPPKKGGGGTTSVVTTPPTATISSSAGKNTGTSSSSASSATTTPLSSDNSTAPDVLLNVPQLSVGRIELDVDNLQADINLNANVASLVKINAGVAVSITKVNITISDVDAQLELIVRLGHLVDIVQRVFQSLDLNPLLINLLNDVTQVVDTVVGSVDGLLGSITQGGKTLNFIVDNLGNIVQSVVGAAGQTVDTIVGNYLTNMTYTGVETALAGGQVQKQYLYAPLNALVNIIFNSLGQIVQATVAGTASATSGGSSSTASSVLPTSTGA</sequence>
<keyword evidence="3" id="KW-1185">Reference proteome</keyword>
<proteinExistence type="predicted"/>